<gene>
    <name evidence="1" type="ORF">ACCO45_002747</name>
</gene>
<protein>
    <submittedName>
        <fullName evidence="1">Uncharacterized protein</fullName>
    </submittedName>
</protein>
<evidence type="ECO:0000313" key="1">
    <source>
        <dbReference type="EMBL" id="KAL3961224.1"/>
    </source>
</evidence>
<reference evidence="1" key="1">
    <citation type="submission" date="2024-12" db="EMBL/GenBank/DDBJ databases">
        <title>Comparative genomics and development of molecular markers within Purpureocillium lilacinum and among Purpureocillium species.</title>
        <authorList>
            <person name="Yeh Z.-Y."/>
            <person name="Ni N.-T."/>
            <person name="Lo P.-H."/>
            <person name="Mushyakhwo K."/>
            <person name="Lin C.-F."/>
            <person name="Nai Y.-S."/>
        </authorList>
    </citation>
    <scope>NUCLEOTIDE SEQUENCE</scope>
    <source>
        <strain evidence="1">NCHU-NPUST-175</strain>
    </source>
</reference>
<dbReference type="EMBL" id="JBGNUJ010000003">
    <property type="protein sequence ID" value="KAL3961224.1"/>
    <property type="molecule type" value="Genomic_DNA"/>
</dbReference>
<organism evidence="1 2">
    <name type="scientific">Purpureocillium lilacinum</name>
    <name type="common">Paecilomyces lilacinus</name>
    <dbReference type="NCBI Taxonomy" id="33203"/>
    <lineage>
        <taxon>Eukaryota</taxon>
        <taxon>Fungi</taxon>
        <taxon>Dikarya</taxon>
        <taxon>Ascomycota</taxon>
        <taxon>Pezizomycotina</taxon>
        <taxon>Sordariomycetes</taxon>
        <taxon>Hypocreomycetidae</taxon>
        <taxon>Hypocreales</taxon>
        <taxon>Ophiocordycipitaceae</taxon>
        <taxon>Purpureocillium</taxon>
    </lineage>
</organism>
<name>A0ACC4DZB8_PURLI</name>
<comment type="caution">
    <text evidence="1">The sequence shown here is derived from an EMBL/GenBank/DDBJ whole genome shotgun (WGS) entry which is preliminary data.</text>
</comment>
<accession>A0ACC4DZB8</accession>
<evidence type="ECO:0000313" key="2">
    <source>
        <dbReference type="Proteomes" id="UP001638806"/>
    </source>
</evidence>
<proteinExistence type="predicted"/>
<keyword evidence="2" id="KW-1185">Reference proteome</keyword>
<dbReference type="Proteomes" id="UP001638806">
    <property type="component" value="Unassembled WGS sequence"/>
</dbReference>
<sequence length="98" mass="11406">MKAQLVLVALTLQGVTALELVGSRKHNTTRRFRNNEQRQAYIDEQNAKPIVGKCDHTDQVCYYSRLFLSLDNPNYLSRPTILEMFMHRLCEEGPIRCH</sequence>